<organism evidence="5 6">
    <name type="scientific">Monodon monoceros</name>
    <name type="common">Narwhal</name>
    <name type="synonym">Ceratodon monodon</name>
    <dbReference type="NCBI Taxonomy" id="40151"/>
    <lineage>
        <taxon>Eukaryota</taxon>
        <taxon>Metazoa</taxon>
        <taxon>Chordata</taxon>
        <taxon>Craniata</taxon>
        <taxon>Vertebrata</taxon>
        <taxon>Euteleostomi</taxon>
        <taxon>Mammalia</taxon>
        <taxon>Eutheria</taxon>
        <taxon>Laurasiatheria</taxon>
        <taxon>Artiodactyla</taxon>
        <taxon>Whippomorpha</taxon>
        <taxon>Cetacea</taxon>
        <taxon>Odontoceti</taxon>
        <taxon>Monodontidae</taxon>
        <taxon>Monodon</taxon>
    </lineage>
</organism>
<evidence type="ECO:0000313" key="6">
    <source>
        <dbReference type="Proteomes" id="UP000308365"/>
    </source>
</evidence>
<dbReference type="GO" id="GO:0030670">
    <property type="term" value="C:phagocytic vesicle membrane"/>
    <property type="evidence" value="ECO:0007669"/>
    <property type="project" value="UniProtKB-SubCell"/>
</dbReference>
<dbReference type="PANTHER" id="PTHR47981">
    <property type="entry name" value="RAB FAMILY"/>
    <property type="match status" value="1"/>
</dbReference>
<gene>
    <name evidence="5" type="ORF">EI555_004852</name>
</gene>
<dbReference type="InterPro" id="IPR027417">
    <property type="entry name" value="P-loop_NTPase"/>
</dbReference>
<dbReference type="PROSITE" id="PS51421">
    <property type="entry name" value="RAS"/>
    <property type="match status" value="1"/>
</dbReference>
<dbReference type="PANTHER" id="PTHR47981:SF9">
    <property type="entry name" value="RAS-RELATED PROTEIN RAB-9A"/>
    <property type="match status" value="1"/>
</dbReference>
<dbReference type="GO" id="GO:0005764">
    <property type="term" value="C:lysosome"/>
    <property type="evidence" value="ECO:0007669"/>
    <property type="project" value="TreeGrafter"/>
</dbReference>
<dbReference type="GO" id="GO:0005525">
    <property type="term" value="F:GTP binding"/>
    <property type="evidence" value="ECO:0007669"/>
    <property type="project" value="UniProtKB-KW"/>
</dbReference>
<comment type="subcellular location">
    <subcellularLocation>
        <location evidence="1">Cytoplasmic vesicle</location>
        <location evidence="1">Phagosome membrane</location>
    </subcellularLocation>
</comment>
<comment type="similarity">
    <text evidence="2">Belongs to the small GTPase superfamily. Rab family.</text>
</comment>
<evidence type="ECO:0000256" key="1">
    <source>
        <dbReference type="ARBA" id="ARBA00004580"/>
    </source>
</evidence>
<keyword evidence="3" id="KW-0547">Nucleotide-binding</keyword>
<keyword evidence="4" id="KW-0342">GTP-binding</keyword>
<sequence>MSTNVKGKNDIHTVLIKLKPKDSQLLRVKQVRILTTQVRKQSIGDITCAKTLDAAPDISCSYHTVQKISYTKSGTMERSGGIRSVDDSQSFQNLSNWKKKFIYYADVTKPESFPFVILGNKVDISERQVSAEEAQAWCWDNSDHPYFETSAKDATNVTAAFEEAVRRVLATEYRSDHLIQTDTISLHRKPKPSSSCC</sequence>
<dbReference type="InterPro" id="IPR001806">
    <property type="entry name" value="Small_GTPase"/>
</dbReference>
<evidence type="ECO:0000256" key="3">
    <source>
        <dbReference type="ARBA" id="ARBA00022741"/>
    </source>
</evidence>
<evidence type="ECO:0000256" key="4">
    <source>
        <dbReference type="ARBA" id="ARBA00023134"/>
    </source>
</evidence>
<comment type="caution">
    <text evidence="5">The sequence shown here is derived from an EMBL/GenBank/DDBJ whole genome shotgun (WGS) entry which is preliminary data.</text>
</comment>
<evidence type="ECO:0000313" key="5">
    <source>
        <dbReference type="EMBL" id="TKC45278.1"/>
    </source>
</evidence>
<reference evidence="6" key="1">
    <citation type="journal article" date="2019" name="IScience">
        <title>Narwhal Genome Reveals Long-Term Low Genetic Diversity despite Current Large Abundance Size.</title>
        <authorList>
            <person name="Westbury M.V."/>
            <person name="Petersen B."/>
            <person name="Garde E."/>
            <person name="Heide-Jorgensen M.P."/>
            <person name="Lorenzen E.D."/>
        </authorList>
    </citation>
    <scope>NUCLEOTIDE SEQUENCE [LARGE SCALE GENOMIC DNA]</scope>
</reference>
<dbReference type="Gene3D" id="3.40.50.300">
    <property type="entry name" value="P-loop containing nucleotide triphosphate hydrolases"/>
    <property type="match status" value="1"/>
</dbReference>
<dbReference type="GO" id="GO:0005829">
    <property type="term" value="C:cytosol"/>
    <property type="evidence" value="ECO:0007669"/>
    <property type="project" value="GOC"/>
</dbReference>
<dbReference type="GO" id="GO:0005770">
    <property type="term" value="C:late endosome"/>
    <property type="evidence" value="ECO:0007669"/>
    <property type="project" value="TreeGrafter"/>
</dbReference>
<accession>A0A4U1F7A0</accession>
<dbReference type="Pfam" id="PF00071">
    <property type="entry name" value="Ras"/>
    <property type="match status" value="1"/>
</dbReference>
<dbReference type="Proteomes" id="UP000308365">
    <property type="component" value="Unassembled WGS sequence"/>
</dbReference>
<dbReference type="EMBL" id="RWIC01000338">
    <property type="protein sequence ID" value="TKC45278.1"/>
    <property type="molecule type" value="Genomic_DNA"/>
</dbReference>
<dbReference type="GO" id="GO:0003924">
    <property type="term" value="F:GTPase activity"/>
    <property type="evidence" value="ECO:0007669"/>
    <property type="project" value="InterPro"/>
</dbReference>
<evidence type="ECO:0000256" key="2">
    <source>
        <dbReference type="ARBA" id="ARBA00006270"/>
    </source>
</evidence>
<dbReference type="SMART" id="SM00173">
    <property type="entry name" value="RAS"/>
    <property type="match status" value="1"/>
</dbReference>
<name>A0A4U1F7A0_MONMO</name>
<dbReference type="PRINTS" id="PR00449">
    <property type="entry name" value="RASTRNSFRMNG"/>
</dbReference>
<dbReference type="PROSITE" id="PS51419">
    <property type="entry name" value="RAB"/>
    <property type="match status" value="1"/>
</dbReference>
<dbReference type="AlphaFoldDB" id="A0A4U1F7A0"/>
<dbReference type="SUPFAM" id="SSF52540">
    <property type="entry name" value="P-loop containing nucleoside triphosphate hydrolases"/>
    <property type="match status" value="1"/>
</dbReference>
<dbReference type="SMART" id="SM00175">
    <property type="entry name" value="RAB"/>
    <property type="match status" value="1"/>
</dbReference>
<protein>
    <submittedName>
        <fullName evidence="5">Uncharacterized protein</fullName>
    </submittedName>
</protein>
<proteinExistence type="inferred from homology"/>
<dbReference type="GO" id="GO:0042147">
    <property type="term" value="P:retrograde transport, endosome to Golgi"/>
    <property type="evidence" value="ECO:0007669"/>
    <property type="project" value="TreeGrafter"/>
</dbReference>